<comment type="subcellular location">
    <subcellularLocation>
        <location evidence="1">Membrane</location>
        <topology evidence="1">Multi-pass membrane protein</topology>
    </subcellularLocation>
</comment>
<comment type="similarity">
    <text evidence="2 12">Belongs to the short-chain dehydrogenases/reductases (SDR) family.</text>
</comment>
<evidence type="ECO:0000256" key="3">
    <source>
        <dbReference type="ARBA" id="ARBA00022692"/>
    </source>
</evidence>
<evidence type="ECO:0000313" key="14">
    <source>
        <dbReference type="Proteomes" id="UP001153954"/>
    </source>
</evidence>
<evidence type="ECO:0000256" key="2">
    <source>
        <dbReference type="ARBA" id="ARBA00006484"/>
    </source>
</evidence>
<evidence type="ECO:0000256" key="12">
    <source>
        <dbReference type="RuleBase" id="RU000363"/>
    </source>
</evidence>
<evidence type="ECO:0000256" key="5">
    <source>
        <dbReference type="ARBA" id="ARBA00022989"/>
    </source>
</evidence>
<keyword evidence="3" id="KW-0812">Transmembrane</keyword>
<comment type="caution">
    <text evidence="13">The sequence shown here is derived from an EMBL/GenBank/DDBJ whole genome shotgun (WGS) entry which is preliminary data.</text>
</comment>
<evidence type="ECO:0000256" key="10">
    <source>
        <dbReference type="ARBA" id="ARBA00068717"/>
    </source>
</evidence>
<dbReference type="CDD" id="cd05339">
    <property type="entry name" value="17beta-HSDXI-like_SDR_c"/>
    <property type="match status" value="1"/>
</dbReference>
<accession>A0AAU9UZ52</accession>
<dbReference type="Proteomes" id="UP001153954">
    <property type="component" value="Unassembled WGS sequence"/>
</dbReference>
<keyword evidence="7" id="KW-0443">Lipid metabolism</keyword>
<dbReference type="InterPro" id="IPR002347">
    <property type="entry name" value="SDR_fam"/>
</dbReference>
<keyword evidence="5" id="KW-1133">Transmembrane helix</keyword>
<evidence type="ECO:0000256" key="6">
    <source>
        <dbReference type="ARBA" id="ARBA00023002"/>
    </source>
</evidence>
<dbReference type="InterPro" id="IPR020904">
    <property type="entry name" value="Sc_DH/Rdtase_CS"/>
</dbReference>
<gene>
    <name evidence="13" type="ORF">EEDITHA_LOCUS16790</name>
</gene>
<protein>
    <recommendedName>
        <fullName evidence="10">Short-chain dehydrogenase/reductase 3</fullName>
    </recommendedName>
    <alternativeName>
        <fullName evidence="11">Retinal short-chain dehydrogenase/reductase 1</fullName>
    </alternativeName>
</protein>
<dbReference type="SUPFAM" id="SSF51735">
    <property type="entry name" value="NAD(P)-binding Rossmann-fold domains"/>
    <property type="match status" value="1"/>
</dbReference>
<dbReference type="Pfam" id="PF00106">
    <property type="entry name" value="adh_short"/>
    <property type="match status" value="1"/>
</dbReference>
<dbReference type="PROSITE" id="PS00061">
    <property type="entry name" value="ADH_SHORT"/>
    <property type="match status" value="1"/>
</dbReference>
<dbReference type="AlphaFoldDB" id="A0AAU9UZ52"/>
<keyword evidence="4" id="KW-0521">NADP</keyword>
<dbReference type="EMBL" id="CAKOGL010000025">
    <property type="protein sequence ID" value="CAH2102110.1"/>
    <property type="molecule type" value="Genomic_DNA"/>
</dbReference>
<evidence type="ECO:0000256" key="4">
    <source>
        <dbReference type="ARBA" id="ARBA00022857"/>
    </source>
</evidence>
<dbReference type="PANTHER" id="PTHR24322:SF736">
    <property type="entry name" value="RETINOL DEHYDROGENASE 10"/>
    <property type="match status" value="1"/>
</dbReference>
<keyword evidence="6" id="KW-0560">Oxidoreductase</keyword>
<dbReference type="GO" id="GO:0005811">
    <property type="term" value="C:lipid droplet"/>
    <property type="evidence" value="ECO:0007669"/>
    <property type="project" value="TreeGrafter"/>
</dbReference>
<evidence type="ECO:0000256" key="8">
    <source>
        <dbReference type="ARBA" id="ARBA00023136"/>
    </source>
</evidence>
<dbReference type="GO" id="GO:0052650">
    <property type="term" value="F:all-trans-retinol dehydrogenase (NADP+) activity"/>
    <property type="evidence" value="ECO:0007669"/>
    <property type="project" value="UniProtKB-ARBA"/>
</dbReference>
<dbReference type="PANTHER" id="PTHR24322">
    <property type="entry name" value="PKSB"/>
    <property type="match status" value="1"/>
</dbReference>
<name>A0AAU9UZ52_EUPED</name>
<dbReference type="PRINTS" id="PR00081">
    <property type="entry name" value="GDHRDH"/>
</dbReference>
<keyword evidence="8" id="KW-0472">Membrane</keyword>
<dbReference type="InterPro" id="IPR036291">
    <property type="entry name" value="NAD(P)-bd_dom_sf"/>
</dbReference>
<evidence type="ECO:0000256" key="1">
    <source>
        <dbReference type="ARBA" id="ARBA00004141"/>
    </source>
</evidence>
<comment type="function">
    <text evidence="9">Catalyzes the reduction of all-trans-retinal to all-trans-retinol in the presence of NADPH.</text>
</comment>
<evidence type="ECO:0000256" key="11">
    <source>
        <dbReference type="ARBA" id="ARBA00082544"/>
    </source>
</evidence>
<organism evidence="13 14">
    <name type="scientific">Euphydryas editha</name>
    <name type="common">Edith's checkerspot</name>
    <dbReference type="NCBI Taxonomy" id="104508"/>
    <lineage>
        <taxon>Eukaryota</taxon>
        <taxon>Metazoa</taxon>
        <taxon>Ecdysozoa</taxon>
        <taxon>Arthropoda</taxon>
        <taxon>Hexapoda</taxon>
        <taxon>Insecta</taxon>
        <taxon>Pterygota</taxon>
        <taxon>Neoptera</taxon>
        <taxon>Endopterygota</taxon>
        <taxon>Lepidoptera</taxon>
        <taxon>Glossata</taxon>
        <taxon>Ditrysia</taxon>
        <taxon>Papilionoidea</taxon>
        <taxon>Nymphalidae</taxon>
        <taxon>Nymphalinae</taxon>
        <taxon>Euphydryas</taxon>
    </lineage>
</organism>
<evidence type="ECO:0000313" key="13">
    <source>
        <dbReference type="EMBL" id="CAH2102110.1"/>
    </source>
</evidence>
<dbReference type="Gene3D" id="3.40.50.720">
    <property type="entry name" value="NAD(P)-binding Rossmann-like Domain"/>
    <property type="match status" value="1"/>
</dbReference>
<dbReference type="PRINTS" id="PR00080">
    <property type="entry name" value="SDRFAMILY"/>
</dbReference>
<dbReference type="GO" id="GO:0016020">
    <property type="term" value="C:membrane"/>
    <property type="evidence" value="ECO:0007669"/>
    <property type="project" value="UniProtKB-SubCell"/>
</dbReference>
<proteinExistence type="inferred from homology"/>
<dbReference type="FunFam" id="3.40.50.720:FF:000131">
    <property type="entry name" value="Short-chain dehydrogenase/reductase 3"/>
    <property type="match status" value="1"/>
</dbReference>
<evidence type="ECO:0000256" key="7">
    <source>
        <dbReference type="ARBA" id="ARBA00023098"/>
    </source>
</evidence>
<keyword evidence="14" id="KW-1185">Reference proteome</keyword>
<evidence type="ECO:0000256" key="9">
    <source>
        <dbReference type="ARBA" id="ARBA00059620"/>
    </source>
</evidence>
<sequence length="313" mass="35250">MNLFYLRVNIQEAISLVFEFLWTLIKVNYEILRGIWKMIVPPEPKDVSNEIVLITGTGHGIGREMALRFARLGATIICVDINATTNEETANLIKQEKGKAHTYQCDVTNRAAVMQLAEKVTREVGDVSILVNNAGIMPCKPLLEQTEQEIKLLNDININANLWTLQAFLPSMMARNHGHIVAMSSMAGMMGIRNLVPYCGSKYAVRGIMEALAVELWDDPKDYKGIKLTTICPYMVDTGLCKKPRIRFENLMKLVAPGEAADMIVDAVRRDVIETSIPPELHYSIRYIHNLLPFRAAYVWNTFLNTGVDAHED</sequence>
<reference evidence="13" key="1">
    <citation type="submission" date="2022-03" db="EMBL/GenBank/DDBJ databases">
        <authorList>
            <person name="Tunstrom K."/>
        </authorList>
    </citation>
    <scope>NUCLEOTIDE SEQUENCE</scope>
</reference>